<dbReference type="Gene3D" id="1.20.1290.10">
    <property type="entry name" value="AhpD-like"/>
    <property type="match status" value="1"/>
</dbReference>
<dbReference type="NCBIfam" id="TIGR04029">
    <property type="entry name" value="CMD_Avi_7170"/>
    <property type="match status" value="1"/>
</dbReference>
<protein>
    <submittedName>
        <fullName evidence="1">CMD domain protein</fullName>
    </submittedName>
</protein>
<keyword evidence="2" id="KW-1185">Reference proteome</keyword>
<name>A0ABR8YLW9_9MICC</name>
<dbReference type="EMBL" id="JACSQC010000008">
    <property type="protein sequence ID" value="MBD8045215.1"/>
    <property type="molecule type" value="Genomic_DNA"/>
</dbReference>
<evidence type="ECO:0000313" key="1">
    <source>
        <dbReference type="EMBL" id="MBD8045215.1"/>
    </source>
</evidence>
<dbReference type="InterPro" id="IPR029032">
    <property type="entry name" value="AhpD-like"/>
</dbReference>
<dbReference type="RefSeq" id="WP_191748908.1">
    <property type="nucleotide sequence ID" value="NZ_JACSQC010000008.1"/>
</dbReference>
<dbReference type="SUPFAM" id="SSF69118">
    <property type="entry name" value="AhpD-like"/>
    <property type="match status" value="1"/>
</dbReference>
<reference evidence="1 2" key="1">
    <citation type="submission" date="2020-08" db="EMBL/GenBank/DDBJ databases">
        <title>A Genomic Blueprint of the Chicken Gut Microbiome.</title>
        <authorList>
            <person name="Gilroy R."/>
            <person name="Ravi A."/>
            <person name="Getino M."/>
            <person name="Pursley I."/>
            <person name="Horton D.L."/>
            <person name="Alikhan N.-F."/>
            <person name="Baker D."/>
            <person name="Gharbi K."/>
            <person name="Hall N."/>
            <person name="Watson M."/>
            <person name="Adriaenssens E.M."/>
            <person name="Foster-Nyarko E."/>
            <person name="Jarju S."/>
            <person name="Secka A."/>
            <person name="Antonio M."/>
            <person name="Oren A."/>
            <person name="Chaudhuri R."/>
            <person name="La Ragione R.M."/>
            <person name="Hildebrand F."/>
            <person name="Pallen M.J."/>
        </authorList>
    </citation>
    <scope>NUCLEOTIDE SEQUENCE [LARGE SCALE GENOMIC DNA]</scope>
    <source>
        <strain evidence="1 2">Sa2BUA2</strain>
    </source>
</reference>
<sequence length="222" mass="23192">MSSTIPDAVDTILGSSPGSALDTLRRRRPVTHENTQASYLALFHPDDLADAGLTERFAVAVFAASLHGSQAAAEFYGRGLAAAGADPGLRAALREAAASGAAQGPYGKYREPGLRNEDREGPRWTAAPAVREALGLRLAAALEHAHLLVFRPRESSPAALEALVDAGWSTTGIVTLSQLVAFLSYQLRVIAGLRLLTDTPAGEAVLAADAALAEAQTVRIES</sequence>
<organism evidence="1 2">
    <name type="scientific">Arthrobacter pullicola</name>
    <dbReference type="NCBI Taxonomy" id="2762224"/>
    <lineage>
        <taxon>Bacteria</taxon>
        <taxon>Bacillati</taxon>
        <taxon>Actinomycetota</taxon>
        <taxon>Actinomycetes</taxon>
        <taxon>Micrococcales</taxon>
        <taxon>Micrococcaceae</taxon>
        <taxon>Arthrobacter</taxon>
    </lineage>
</organism>
<dbReference type="InterPro" id="IPR023982">
    <property type="entry name" value="CHP04029_CMD-like"/>
</dbReference>
<proteinExistence type="predicted"/>
<evidence type="ECO:0000313" key="2">
    <source>
        <dbReference type="Proteomes" id="UP000652763"/>
    </source>
</evidence>
<dbReference type="Proteomes" id="UP000652763">
    <property type="component" value="Unassembled WGS sequence"/>
</dbReference>
<gene>
    <name evidence="1" type="ORF">H9638_15495</name>
</gene>
<comment type="caution">
    <text evidence="1">The sequence shown here is derived from an EMBL/GenBank/DDBJ whole genome shotgun (WGS) entry which is preliminary data.</text>
</comment>
<accession>A0ABR8YLW9</accession>